<comment type="similarity">
    <text evidence="3">Belongs to the peptidase C56 family. HSP31-like subfamily.</text>
</comment>
<protein>
    <submittedName>
        <fullName evidence="5">Molecular chaperone Hsp31 and glyoxalase 3</fullName>
        <ecNumber evidence="5">4.2.1.130</ecNumber>
    </submittedName>
</protein>
<dbReference type="PANTHER" id="PTHR48094">
    <property type="entry name" value="PROTEIN/NUCLEIC ACID DEGLYCASE DJ-1-RELATED"/>
    <property type="match status" value="1"/>
</dbReference>
<reference evidence="5 6" key="1">
    <citation type="journal article" date="2017" name="Int. J. Syst. Evol. Microbiol.">
        <title>Macrococcus canis sp. nov., a skin bacterium associated with infections in dogs.</title>
        <authorList>
            <person name="Gobeli Brawand S."/>
            <person name="Cotting K."/>
            <person name="Gomez-Sanz E."/>
            <person name="Collaud A."/>
            <person name="Thomann A."/>
            <person name="Brodard I."/>
            <person name="Rodriguez-Campos S."/>
            <person name="Strauss C."/>
            <person name="Perreten V."/>
        </authorList>
    </citation>
    <scope>NUCLEOTIDE SEQUENCE [LARGE SCALE GENOMIC DNA]</scope>
    <source>
        <strain evidence="5 6">KM45013</strain>
    </source>
</reference>
<dbReference type="SUPFAM" id="SSF52317">
    <property type="entry name" value="Class I glutamine amidotransferase-like"/>
    <property type="match status" value="1"/>
</dbReference>
<gene>
    <name evidence="5" type="primary">hchA_2</name>
    <name evidence="5" type="ORF">MCCS_12150</name>
</gene>
<organism evidence="5 6">
    <name type="scientific">Macrococcoides canis</name>
    <dbReference type="NCBI Taxonomy" id="1855823"/>
    <lineage>
        <taxon>Bacteria</taxon>
        <taxon>Bacillati</taxon>
        <taxon>Bacillota</taxon>
        <taxon>Bacilli</taxon>
        <taxon>Bacillales</taxon>
        <taxon>Staphylococcaceae</taxon>
        <taxon>Macrococcoides</taxon>
    </lineage>
</organism>
<evidence type="ECO:0000259" key="4">
    <source>
        <dbReference type="Pfam" id="PF01965"/>
    </source>
</evidence>
<feature type="domain" description="DJ-1/PfpI" evidence="4">
    <location>
        <begin position="27"/>
        <end position="216"/>
    </location>
</feature>
<dbReference type="PANTHER" id="PTHR48094:SF11">
    <property type="entry name" value="GLUTATHIONE-INDEPENDENT GLYOXALASE HSP31-RELATED"/>
    <property type="match status" value="1"/>
</dbReference>
<dbReference type="AlphaFoldDB" id="A0A1W7ABA1"/>
<dbReference type="Gene3D" id="3.40.50.880">
    <property type="match status" value="1"/>
</dbReference>
<dbReference type="EMBL" id="CP021059">
    <property type="protein sequence ID" value="ARQ06861.1"/>
    <property type="molecule type" value="Genomic_DNA"/>
</dbReference>
<dbReference type="GO" id="GO:0019243">
    <property type="term" value="P:methylglyoxal catabolic process to D-lactate via S-lactoyl-glutathione"/>
    <property type="evidence" value="ECO:0007669"/>
    <property type="project" value="TreeGrafter"/>
</dbReference>
<dbReference type="RefSeq" id="WP_086042504.1">
    <property type="nucleotide sequence ID" value="NZ_CBCRZA010000002.1"/>
</dbReference>
<proteinExistence type="inferred from homology"/>
<dbReference type="OrthoDB" id="9792284at2"/>
<name>A0A1W7ABA1_9STAP</name>
<dbReference type="InterPro" id="IPR029062">
    <property type="entry name" value="Class_I_gatase-like"/>
</dbReference>
<dbReference type="STRING" id="1855823.MCCS_12150"/>
<keyword evidence="2 5" id="KW-0456">Lyase</keyword>
<accession>A0A1W7ABA1</accession>
<evidence type="ECO:0000313" key="5">
    <source>
        <dbReference type="EMBL" id="ARQ06861.1"/>
    </source>
</evidence>
<dbReference type="Pfam" id="PF01965">
    <property type="entry name" value="DJ-1_PfpI"/>
    <property type="match status" value="1"/>
</dbReference>
<dbReference type="GO" id="GO:0019172">
    <property type="term" value="F:glyoxalase III activity"/>
    <property type="evidence" value="ECO:0007669"/>
    <property type="project" value="UniProtKB-EC"/>
</dbReference>
<dbReference type="GO" id="GO:0005737">
    <property type="term" value="C:cytoplasm"/>
    <property type="evidence" value="ECO:0007669"/>
    <property type="project" value="TreeGrafter"/>
</dbReference>
<dbReference type="InterPro" id="IPR050325">
    <property type="entry name" value="Prot/Nucl_acid_deglycase"/>
</dbReference>
<keyword evidence="6" id="KW-1185">Reference proteome</keyword>
<dbReference type="EC" id="4.2.1.130" evidence="5"/>
<dbReference type="KEGG" id="mcak:MCCS_12150"/>
<keyword evidence="1" id="KW-0346">Stress response</keyword>
<dbReference type="GeneID" id="35295343"/>
<dbReference type="Proteomes" id="UP000194154">
    <property type="component" value="Chromosome"/>
</dbReference>
<evidence type="ECO:0000313" key="6">
    <source>
        <dbReference type="Proteomes" id="UP000194154"/>
    </source>
</evidence>
<evidence type="ECO:0000256" key="1">
    <source>
        <dbReference type="ARBA" id="ARBA00023016"/>
    </source>
</evidence>
<sequence>MTKKVLMVLTNHDTLNDGTPTGLWLGEAAEPYKVFERNNIEVDFASIQGGAIPLDPNSTQNDETKTFQDVVQKLGKTLKLRDIVFENYDGIFIPGGHGTMYDLPGDPDLQNILAFYKDDNRVIGAVCHGPSAFVGAKQKDGSHLIEGVKLTGFTNEEEQQMNQDSNVPFALQTELEANGAGFVKGKSFESNVVTDGKFVTGQNPQSSTDVAEAFVKVL</sequence>
<dbReference type="CDD" id="cd03141">
    <property type="entry name" value="GATase1_Hsp31_like"/>
    <property type="match status" value="1"/>
</dbReference>
<evidence type="ECO:0000256" key="3">
    <source>
        <dbReference type="ARBA" id="ARBA00038493"/>
    </source>
</evidence>
<evidence type="ECO:0000256" key="2">
    <source>
        <dbReference type="ARBA" id="ARBA00023239"/>
    </source>
</evidence>
<dbReference type="InterPro" id="IPR002818">
    <property type="entry name" value="DJ-1/PfpI"/>
</dbReference>